<keyword evidence="4" id="KW-1185">Reference proteome</keyword>
<reference evidence="3 4" key="1">
    <citation type="submission" date="2016-06" db="EMBL/GenBank/DDBJ databases">
        <authorList>
            <person name="Kjaerup R.B."/>
            <person name="Dalgaard T.S."/>
            <person name="Juul-Madsen H.R."/>
        </authorList>
    </citation>
    <scope>NUCLEOTIDE SEQUENCE [LARGE SCALE GENOMIC DNA]</scope>
    <source>
        <strain evidence="3 4">CECT 8886</strain>
    </source>
</reference>
<gene>
    <name evidence="3" type="ORF">MSP8886_00421</name>
</gene>
<evidence type="ECO:0000313" key="4">
    <source>
        <dbReference type="Proteomes" id="UP000092544"/>
    </source>
</evidence>
<keyword evidence="1" id="KW-0175">Coiled coil</keyword>
<dbReference type="InterPro" id="IPR012347">
    <property type="entry name" value="Ferritin-like"/>
</dbReference>
<evidence type="ECO:0000313" key="3">
    <source>
        <dbReference type="EMBL" id="SBS25903.1"/>
    </source>
</evidence>
<evidence type="ECO:0000256" key="1">
    <source>
        <dbReference type="SAM" id="Coils"/>
    </source>
</evidence>
<sequence length="151" mass="17352">MQNQTTHVHHITDIIKVMNGGIEFYQEAKNKLGNTMYQAFFDRMIKAKQEAATDLQPFAIDEQGEVELDNSTLVKAHQTYTKLLSNISGDSSAFTYIDQLEELEDKVLEELDHALVRNQPQDCEVTLRRIKVKMQECHDEMKALQKTAAQH</sequence>
<dbReference type="AlphaFoldDB" id="A0A1A8T4T4"/>
<dbReference type="Gene3D" id="1.20.1260.10">
    <property type="match status" value="1"/>
</dbReference>
<dbReference type="NCBIfam" id="TIGR02284">
    <property type="entry name" value="PA2169 family four-helix-bundle protein"/>
    <property type="match status" value="1"/>
</dbReference>
<dbReference type="InterPro" id="IPR011971">
    <property type="entry name" value="CHP02284"/>
</dbReference>
<proteinExistence type="predicted"/>
<protein>
    <recommendedName>
        <fullName evidence="2">DUF2383 domain-containing protein</fullName>
    </recommendedName>
</protein>
<feature type="domain" description="DUF2383" evidence="2">
    <location>
        <begin position="8"/>
        <end position="115"/>
    </location>
</feature>
<dbReference type="Proteomes" id="UP000092544">
    <property type="component" value="Unassembled WGS sequence"/>
</dbReference>
<name>A0A1A8T4T4_9GAMM</name>
<dbReference type="EMBL" id="FLOB01000001">
    <property type="protein sequence ID" value="SBS25903.1"/>
    <property type="molecule type" value="Genomic_DNA"/>
</dbReference>
<dbReference type="OrthoDB" id="6105385at2"/>
<organism evidence="3 4">
    <name type="scientific">Marinomonas spartinae</name>
    <dbReference type="NCBI Taxonomy" id="1792290"/>
    <lineage>
        <taxon>Bacteria</taxon>
        <taxon>Pseudomonadati</taxon>
        <taxon>Pseudomonadota</taxon>
        <taxon>Gammaproteobacteria</taxon>
        <taxon>Oceanospirillales</taxon>
        <taxon>Oceanospirillaceae</taxon>
        <taxon>Marinomonas</taxon>
    </lineage>
</organism>
<dbReference type="STRING" id="1792290.MSP8886_00421"/>
<dbReference type="RefSeq" id="WP_067012197.1">
    <property type="nucleotide sequence ID" value="NZ_FLOB01000001.1"/>
</dbReference>
<dbReference type="Pfam" id="PF09537">
    <property type="entry name" value="DUF2383"/>
    <property type="match status" value="1"/>
</dbReference>
<accession>A0A1A8T4T4</accession>
<dbReference type="InterPro" id="IPR019052">
    <property type="entry name" value="DUF2383"/>
</dbReference>
<feature type="coiled-coil region" evidence="1">
    <location>
        <begin position="97"/>
        <end position="147"/>
    </location>
</feature>
<evidence type="ECO:0000259" key="2">
    <source>
        <dbReference type="Pfam" id="PF09537"/>
    </source>
</evidence>